<reference evidence="2" key="1">
    <citation type="submission" date="2017-10" db="EMBL/GenBank/DDBJ databases">
        <title>Sequence, genome organization and annotation of the thermophilic 47,7-kb bacterophage TO-84 that infects Geobacillus stearothermophilus.</title>
        <authorList>
            <person name="Skowron P.M."/>
            <person name="Kropinski A."/>
            <person name="Los M."/>
        </authorList>
    </citation>
    <scope>NUCLEOTIDE SEQUENCE [LARGE SCALE GENOMIC DNA]</scope>
</reference>
<accession>A0A2D1Q770</accession>
<evidence type="ECO:0000256" key="1">
    <source>
        <dbReference type="SAM" id="MobiDB-lite"/>
    </source>
</evidence>
<dbReference type="RefSeq" id="YP_009600087.1">
    <property type="nucleotide sequence ID" value="NC_041918.2"/>
</dbReference>
<feature type="region of interest" description="Disordered" evidence="1">
    <location>
        <begin position="1"/>
        <end position="85"/>
    </location>
</feature>
<name>A0A2D1Q770_9CAUD</name>
<dbReference type="Proteomes" id="UP000225660">
    <property type="component" value="Segment"/>
</dbReference>
<feature type="compositionally biased region" description="Basic and acidic residues" evidence="1">
    <location>
        <begin position="30"/>
        <end position="48"/>
    </location>
</feature>
<proteinExistence type="predicted"/>
<evidence type="ECO:0000313" key="3">
    <source>
        <dbReference type="Proteomes" id="UP000225660"/>
    </source>
</evidence>
<dbReference type="EMBL" id="KY565347">
    <property type="protein sequence ID" value="ATP06112.1"/>
    <property type="molecule type" value="Genomic_DNA"/>
</dbReference>
<sequence>MVNAYHKKTDPGRSIRNISNPKASRTGCPGERDHQTTKTHRTDQDGHPGGEGSAEKGGTMAKTDRDSRKANPGMSPGDQMDHGKSGVKALKKISAFFIFYGI</sequence>
<keyword evidence="3" id="KW-1185">Reference proteome</keyword>
<evidence type="ECO:0000313" key="2">
    <source>
        <dbReference type="EMBL" id="ATP06112.1"/>
    </source>
</evidence>
<organism evidence="2 3">
    <name type="scientific">Geobacillus phage TP-84</name>
    <dbReference type="NCBI Taxonomy" id="1965361"/>
    <lineage>
        <taxon>Viruses</taxon>
        <taxon>Duplodnaviria</taxon>
        <taxon>Heunggongvirae</taxon>
        <taxon>Uroviricota</taxon>
        <taxon>Caudoviricetes</taxon>
        <taxon>Saundersvirus</taxon>
        <taxon>Saundersvirus Tp84</taxon>
    </lineage>
</organism>
<protein>
    <submittedName>
        <fullName evidence="2">Uncharacterized protein</fullName>
    </submittedName>
</protein>
<dbReference type="GeneID" id="40075849"/>
<dbReference type="KEGG" id="vg:40075849"/>